<keyword evidence="4" id="KW-1185">Reference proteome</keyword>
<feature type="compositionally biased region" description="Pro residues" evidence="1">
    <location>
        <begin position="87"/>
        <end position="103"/>
    </location>
</feature>
<evidence type="ECO:0000256" key="2">
    <source>
        <dbReference type="SAM" id="Phobius"/>
    </source>
</evidence>
<dbReference type="EMBL" id="CP090169">
    <property type="protein sequence ID" value="UJO20221.1"/>
    <property type="molecule type" value="Genomic_DNA"/>
</dbReference>
<feature type="region of interest" description="Disordered" evidence="1">
    <location>
        <begin position="46"/>
        <end position="164"/>
    </location>
</feature>
<feature type="region of interest" description="Disordered" evidence="1">
    <location>
        <begin position="207"/>
        <end position="307"/>
    </location>
</feature>
<reference evidence="3" key="1">
    <citation type="submission" date="2021-12" db="EMBL/GenBank/DDBJ databases">
        <authorList>
            <person name="Zaccaron A."/>
            <person name="Stergiopoulos I."/>
        </authorList>
    </citation>
    <scope>NUCLEOTIDE SEQUENCE</scope>
    <source>
        <strain evidence="3">Race5_Kim</strain>
    </source>
</reference>
<dbReference type="RefSeq" id="XP_047764587.1">
    <property type="nucleotide sequence ID" value="XM_047909855.1"/>
</dbReference>
<evidence type="ECO:0000313" key="3">
    <source>
        <dbReference type="EMBL" id="UJO20221.1"/>
    </source>
</evidence>
<dbReference type="Proteomes" id="UP000756132">
    <property type="component" value="Chromosome 7"/>
</dbReference>
<keyword evidence="2" id="KW-1133">Transmembrane helix</keyword>
<keyword evidence="2" id="KW-0472">Membrane</keyword>
<feature type="compositionally biased region" description="Polar residues" evidence="1">
    <location>
        <begin position="276"/>
        <end position="293"/>
    </location>
</feature>
<feature type="compositionally biased region" description="Pro residues" evidence="1">
    <location>
        <begin position="146"/>
        <end position="156"/>
    </location>
</feature>
<feature type="transmembrane region" description="Helical" evidence="2">
    <location>
        <begin position="481"/>
        <end position="503"/>
    </location>
</feature>
<dbReference type="AlphaFoldDB" id="A0A9Q8PD32"/>
<reference evidence="3" key="2">
    <citation type="journal article" date="2022" name="Microb. Genom.">
        <title>A chromosome-scale genome assembly of the tomato pathogen Cladosporium fulvum reveals a compartmentalized genome architecture and the presence of a dispensable chromosome.</title>
        <authorList>
            <person name="Zaccaron A.Z."/>
            <person name="Chen L.H."/>
            <person name="Samaras A."/>
            <person name="Stergiopoulos I."/>
        </authorList>
    </citation>
    <scope>NUCLEOTIDE SEQUENCE</scope>
    <source>
        <strain evidence="3">Race5_Kim</strain>
    </source>
</reference>
<dbReference type="OrthoDB" id="3439035at2759"/>
<gene>
    <name evidence="3" type="ORF">CLAFUR5_10707</name>
</gene>
<dbReference type="GeneID" id="71990585"/>
<keyword evidence="2" id="KW-0812">Transmembrane</keyword>
<organism evidence="3 4">
    <name type="scientific">Passalora fulva</name>
    <name type="common">Tomato leaf mold</name>
    <name type="synonym">Cladosporium fulvum</name>
    <dbReference type="NCBI Taxonomy" id="5499"/>
    <lineage>
        <taxon>Eukaryota</taxon>
        <taxon>Fungi</taxon>
        <taxon>Dikarya</taxon>
        <taxon>Ascomycota</taxon>
        <taxon>Pezizomycotina</taxon>
        <taxon>Dothideomycetes</taxon>
        <taxon>Dothideomycetidae</taxon>
        <taxon>Mycosphaerellales</taxon>
        <taxon>Mycosphaerellaceae</taxon>
        <taxon>Fulvia</taxon>
    </lineage>
</organism>
<protein>
    <submittedName>
        <fullName evidence="3">Uncharacterized protein</fullName>
    </submittedName>
</protein>
<dbReference type="OMA" id="TWEAVNE"/>
<feature type="transmembrane region" description="Helical" evidence="2">
    <location>
        <begin position="523"/>
        <end position="547"/>
    </location>
</feature>
<feature type="compositionally biased region" description="Basic and acidic residues" evidence="1">
    <location>
        <begin position="298"/>
        <end position="307"/>
    </location>
</feature>
<name>A0A9Q8PD32_PASFU</name>
<evidence type="ECO:0000313" key="4">
    <source>
        <dbReference type="Proteomes" id="UP000756132"/>
    </source>
</evidence>
<sequence>MAEALINDYLRSKGFEPNELSLSVGEEIRIAPCAYPSPPRLYDPEDPFADIVGLTPRKAPRPPPKFCLPSAAETPARAPQTASDVFAPPPRAPTPPPPPPPPAMQSRLQPFALADRSRRRPKLTDPYPELEGLLHHLPQSAREMPAPAPQPAPQPPVVTKRRERKIDILIRQKIEDEVKEGRVPIITPCYNNLDDPARPMPQYLKERLEGTSAAQPTRKHAKQPTRDAPKNFMLPPMTDVTDRVNNRSTVQTSHTDAKPIVNDARKRVRRPRSRPDTSYLTRPQESATVTSAPQHPRSALEDIIRDAPNDVIGEETYASLRGMAEVDKDHLEEKPEEHSIDRKDDILEEEKSHHLSEDEEHDLTQMEKDQRQEDLALEALNKRLNITHTTVQDANRGLRRLSNQMNVAKDIKPLLEESRAEPPRSIASQHTEQPQIIATQTHVCCDCHKHHQSVWGQLWTEFSSNFYTYDATRNFYHNITWLGWTVILWIIWFMTEMALYPYYANELFGPLFPFVTMNVCLRPFMPILVPTFRFLSWAIGTLFNIAFGETATSNGRAPPGRVTNRVLHTAASIPATTASITKDIVYSTWEAVNELNEHMGMGYDDYL</sequence>
<evidence type="ECO:0000256" key="1">
    <source>
        <dbReference type="SAM" id="MobiDB-lite"/>
    </source>
</evidence>
<accession>A0A9Q8PD32</accession>
<dbReference type="KEGG" id="ffu:CLAFUR5_10707"/>
<proteinExistence type="predicted"/>